<dbReference type="CDD" id="cd06171">
    <property type="entry name" value="Sigma70_r4"/>
    <property type="match status" value="1"/>
</dbReference>
<keyword evidence="13" id="KW-1185">Reference proteome</keyword>
<feature type="short sequence motif" description="Interaction with polymerase core subunit RpoC" evidence="7">
    <location>
        <begin position="82"/>
        <end position="85"/>
    </location>
</feature>
<reference evidence="12 13" key="1">
    <citation type="submission" date="2017-05" db="EMBL/GenBank/DDBJ databases">
        <title>Thiocyanate degradation by Thiohalobacter thiocyanaticus FOKN1.</title>
        <authorList>
            <person name="Oshiki M."/>
            <person name="Fukushima T."/>
            <person name="Kawano S."/>
            <person name="Nakagawa J."/>
        </authorList>
    </citation>
    <scope>NUCLEOTIDE SEQUENCE [LARGE SCALE GENOMIC DNA]</scope>
    <source>
        <strain evidence="12 13">FOKN1</strain>
    </source>
</reference>
<organism evidence="12 13">
    <name type="scientific">Thiohalobacter thiocyanaticus</name>
    <dbReference type="NCBI Taxonomy" id="585455"/>
    <lineage>
        <taxon>Bacteria</taxon>
        <taxon>Pseudomonadati</taxon>
        <taxon>Pseudomonadota</taxon>
        <taxon>Gammaproteobacteria</taxon>
        <taxon>Thiohalobacterales</taxon>
        <taxon>Thiohalobacteraceae</taxon>
        <taxon>Thiohalobacter</taxon>
    </lineage>
</organism>
<keyword evidence="4 7" id="KW-0731">Sigma factor</keyword>
<name>A0A1Z4VUW6_9GAMM</name>
<dbReference type="GO" id="GO:0009408">
    <property type="term" value="P:response to heat"/>
    <property type="evidence" value="ECO:0007669"/>
    <property type="project" value="UniProtKB-UniRule"/>
</dbReference>
<feature type="DNA-binding region" description="H-T-H motif" evidence="7">
    <location>
        <begin position="258"/>
        <end position="277"/>
    </location>
</feature>
<dbReference type="Pfam" id="PF04542">
    <property type="entry name" value="Sigma70_r2"/>
    <property type="match status" value="1"/>
</dbReference>
<dbReference type="Proteomes" id="UP000218765">
    <property type="component" value="Chromosome"/>
</dbReference>
<dbReference type="Gene3D" id="1.20.140.160">
    <property type="match status" value="1"/>
</dbReference>
<dbReference type="NCBIfam" id="TIGR02392">
    <property type="entry name" value="rpoH_proteo"/>
    <property type="match status" value="1"/>
</dbReference>
<comment type="caution">
    <text evidence="7">Lacks conserved residue(s) required for the propagation of feature annotation.</text>
</comment>
<dbReference type="SUPFAM" id="SSF88946">
    <property type="entry name" value="Sigma2 domain of RNA polymerase sigma factors"/>
    <property type="match status" value="1"/>
</dbReference>
<evidence type="ECO:0000256" key="4">
    <source>
        <dbReference type="ARBA" id="ARBA00023082"/>
    </source>
</evidence>
<dbReference type="FunFam" id="1.20.120.1810:FF:000001">
    <property type="entry name" value="RNA polymerase sigma factor RpoH"/>
    <property type="match status" value="1"/>
</dbReference>
<evidence type="ECO:0000256" key="2">
    <source>
        <dbReference type="ARBA" id="ARBA00023015"/>
    </source>
</evidence>
<feature type="domain" description="RNA polymerase sigma-70" evidence="11">
    <location>
        <begin position="257"/>
        <end position="283"/>
    </location>
</feature>
<dbReference type="InterPro" id="IPR013325">
    <property type="entry name" value="RNA_pol_sigma_r2"/>
</dbReference>
<keyword evidence="3 7" id="KW-0346">Stress response</keyword>
<dbReference type="InterPro" id="IPR013324">
    <property type="entry name" value="RNA_pol_sigma_r3/r4-like"/>
</dbReference>
<feature type="domain" description="RNA polymerase sigma-70" evidence="10">
    <location>
        <begin position="82"/>
        <end position="95"/>
    </location>
</feature>
<dbReference type="InterPro" id="IPR050813">
    <property type="entry name" value="Sigma-70_Factor"/>
</dbReference>
<dbReference type="InterPro" id="IPR007627">
    <property type="entry name" value="RNA_pol_sigma70_r2"/>
</dbReference>
<dbReference type="GO" id="GO:0005737">
    <property type="term" value="C:cytoplasm"/>
    <property type="evidence" value="ECO:0007669"/>
    <property type="project" value="UniProtKB-SubCell"/>
</dbReference>
<sequence length="289" mass="32643">MTHAMVAVQPEHQLTLARGDLTGYIQQVNSFPMLSADEERQLATRLREDGDLEAARQLVLSHLRFVVHVARTYSGYGLPLGDLIQEGNIGLMKAVKRFDPTVGVRLVSFAVHWVRAEIHEFILRNWRIVKVATTKAQRKLFFNLRSAKKRLGWFTENEVRAVAEDLGVKPEVVREMESRMSGQDVGFDMSSEDSDEDSRSFSPAAYLSAPNTDPAELLESDDWEDHNQQALYQALAGLDERSRDILAQRWLADNKATLHELADRYGVSAERIRQLEANAIKKLKTAIAA</sequence>
<dbReference type="HAMAP" id="MF_00961">
    <property type="entry name" value="Sigma70_RpoH"/>
    <property type="match status" value="1"/>
</dbReference>
<feature type="region of interest" description="Sigma-70 factor domain-2" evidence="7">
    <location>
        <begin position="58"/>
        <end position="127"/>
    </location>
</feature>
<dbReference type="PANTHER" id="PTHR30376">
    <property type="entry name" value="SIGMA FACTOR RPOH HEAT SHOCK RELATED"/>
    <property type="match status" value="1"/>
</dbReference>
<dbReference type="Pfam" id="PF00140">
    <property type="entry name" value="Sigma70_r1_2"/>
    <property type="match status" value="1"/>
</dbReference>
<dbReference type="GO" id="GO:0003677">
    <property type="term" value="F:DNA binding"/>
    <property type="evidence" value="ECO:0007669"/>
    <property type="project" value="UniProtKB-UniRule"/>
</dbReference>
<dbReference type="SUPFAM" id="SSF88659">
    <property type="entry name" value="Sigma3 and sigma4 domains of RNA polymerase sigma factors"/>
    <property type="match status" value="1"/>
</dbReference>
<dbReference type="PIRSF" id="PIRSF000770">
    <property type="entry name" value="RNA_pol_sigma-SigE/K"/>
    <property type="match status" value="1"/>
</dbReference>
<dbReference type="Pfam" id="PF04545">
    <property type="entry name" value="Sigma70_r4"/>
    <property type="match status" value="1"/>
</dbReference>
<dbReference type="GO" id="GO:0016987">
    <property type="term" value="F:sigma factor activity"/>
    <property type="evidence" value="ECO:0007669"/>
    <property type="project" value="UniProtKB-UniRule"/>
</dbReference>
<dbReference type="RefSeq" id="WP_369801220.1">
    <property type="nucleotide sequence ID" value="NZ_AP018052.1"/>
</dbReference>
<dbReference type="PROSITE" id="PS00716">
    <property type="entry name" value="SIGMA70_2"/>
    <property type="match status" value="1"/>
</dbReference>
<keyword evidence="2 7" id="KW-0805">Transcription regulation</keyword>
<evidence type="ECO:0000256" key="3">
    <source>
        <dbReference type="ARBA" id="ARBA00023016"/>
    </source>
</evidence>
<proteinExistence type="inferred from homology"/>
<dbReference type="InterPro" id="IPR012759">
    <property type="entry name" value="RNA_pol_sigma_RpoH_proteobac"/>
</dbReference>
<keyword evidence="6 7" id="KW-0804">Transcription</keyword>
<comment type="subcellular location">
    <subcellularLocation>
        <location evidence="7">Cytoplasm</location>
    </subcellularLocation>
</comment>
<evidence type="ECO:0000259" key="10">
    <source>
        <dbReference type="PROSITE" id="PS00715"/>
    </source>
</evidence>
<evidence type="ECO:0000313" key="13">
    <source>
        <dbReference type="Proteomes" id="UP000218765"/>
    </source>
</evidence>
<feature type="region of interest" description="Disordered" evidence="9">
    <location>
        <begin position="179"/>
        <end position="211"/>
    </location>
</feature>
<dbReference type="PANTHER" id="PTHR30376:SF3">
    <property type="entry name" value="RNA POLYMERASE SIGMA FACTOR RPOH"/>
    <property type="match status" value="1"/>
</dbReference>
<dbReference type="NCBIfam" id="NF005143">
    <property type="entry name" value="PRK06596.1"/>
    <property type="match status" value="1"/>
</dbReference>
<evidence type="ECO:0000256" key="6">
    <source>
        <dbReference type="ARBA" id="ARBA00023163"/>
    </source>
</evidence>
<comment type="function">
    <text evidence="7">Sigma factors are initiation factors that promote the attachment of RNA polymerase to specific initiation sites and are then released. This sigma factor is involved in regulation of expression of heat shock genes.</text>
</comment>
<dbReference type="KEGG" id="ttc:FOKN1_3060"/>
<dbReference type="InterPro" id="IPR000943">
    <property type="entry name" value="RNA_pol_sigma70"/>
</dbReference>
<comment type="similarity">
    <text evidence="7">Belongs to the sigma-70 factor family. RpoH subfamily.</text>
</comment>
<evidence type="ECO:0000256" key="8">
    <source>
        <dbReference type="NCBIfam" id="TIGR02392"/>
    </source>
</evidence>
<evidence type="ECO:0000259" key="11">
    <source>
        <dbReference type="PROSITE" id="PS00716"/>
    </source>
</evidence>
<dbReference type="EMBL" id="AP018052">
    <property type="protein sequence ID" value="BAZ95417.1"/>
    <property type="molecule type" value="Genomic_DNA"/>
</dbReference>
<protein>
    <recommendedName>
        <fullName evidence="7 8">RNA polymerase sigma factor RpoH</fullName>
    </recommendedName>
    <alternativeName>
        <fullName evidence="7">RNA polymerase sigma-32 factor</fullName>
    </alternativeName>
</protein>
<dbReference type="InterPro" id="IPR009042">
    <property type="entry name" value="RNA_pol_sigma70_r1_2"/>
</dbReference>
<evidence type="ECO:0000256" key="7">
    <source>
        <dbReference type="HAMAP-Rule" id="MF_00961"/>
    </source>
</evidence>
<comment type="subunit">
    <text evidence="7">Interacts with the RNA polymerase core enzyme.</text>
</comment>
<dbReference type="AlphaFoldDB" id="A0A1Z4VUW6"/>
<keyword evidence="5 7" id="KW-0238">DNA-binding</keyword>
<dbReference type="InterPro" id="IPR007630">
    <property type="entry name" value="RNA_pol_sigma70_r4"/>
</dbReference>
<dbReference type="InterPro" id="IPR014284">
    <property type="entry name" value="RNA_pol_sigma-70_dom"/>
</dbReference>
<keyword evidence="1 7" id="KW-0963">Cytoplasm</keyword>
<dbReference type="PROSITE" id="PS00715">
    <property type="entry name" value="SIGMA70_1"/>
    <property type="match status" value="1"/>
</dbReference>
<evidence type="ECO:0000256" key="5">
    <source>
        <dbReference type="ARBA" id="ARBA00023125"/>
    </source>
</evidence>
<dbReference type="FunFam" id="1.10.10.10:FF:000285">
    <property type="entry name" value="RNA polymerase sigma factor RpoH"/>
    <property type="match status" value="1"/>
</dbReference>
<dbReference type="GO" id="GO:0006352">
    <property type="term" value="P:DNA-templated transcription initiation"/>
    <property type="evidence" value="ECO:0007669"/>
    <property type="project" value="UniProtKB-UniRule"/>
</dbReference>
<gene>
    <name evidence="7" type="primary">rpoH</name>
    <name evidence="12" type="ORF">FOKN1_3060</name>
</gene>
<evidence type="ECO:0000313" key="12">
    <source>
        <dbReference type="EMBL" id="BAZ95417.1"/>
    </source>
</evidence>
<evidence type="ECO:0000256" key="1">
    <source>
        <dbReference type="ARBA" id="ARBA00022490"/>
    </source>
</evidence>
<dbReference type="PRINTS" id="PR00046">
    <property type="entry name" value="SIGMA70FCT"/>
</dbReference>
<evidence type="ECO:0000256" key="9">
    <source>
        <dbReference type="SAM" id="MobiDB-lite"/>
    </source>
</evidence>
<dbReference type="NCBIfam" id="TIGR02937">
    <property type="entry name" value="sigma70-ECF"/>
    <property type="match status" value="1"/>
</dbReference>
<accession>A0A1Z4VUW6</accession>
<dbReference type="Gene3D" id="1.20.120.1810">
    <property type="match status" value="1"/>
</dbReference>